<keyword evidence="2" id="KW-0227">DNA damage</keyword>
<dbReference type="GO" id="GO:0006281">
    <property type="term" value="P:DNA repair"/>
    <property type="evidence" value="ECO:0007669"/>
    <property type="project" value="UniProtKB-KW"/>
</dbReference>
<dbReference type="PROSITE" id="PS51194">
    <property type="entry name" value="HELICASE_CTER"/>
    <property type="match status" value="1"/>
</dbReference>
<dbReference type="GO" id="GO:0004386">
    <property type="term" value="F:helicase activity"/>
    <property type="evidence" value="ECO:0007669"/>
    <property type="project" value="UniProtKB-KW"/>
</dbReference>
<dbReference type="PANTHER" id="PTHR47962:SF5">
    <property type="entry name" value="ATP-DEPENDENT HELICASE LHR-RELATED"/>
    <property type="match status" value="1"/>
</dbReference>
<keyword evidence="8" id="KW-0413">Isomerase</keyword>
<dbReference type="PIRSF" id="PIRSF037307">
    <property type="entry name" value="Lhr-like_helic_prd"/>
    <property type="match status" value="1"/>
</dbReference>
<dbReference type="OrthoDB" id="372104at2157"/>
<dbReference type="InterPro" id="IPR027417">
    <property type="entry name" value="P-loop_NTPase"/>
</dbReference>
<dbReference type="KEGG" id="ccai:NAS2_1276"/>
<evidence type="ECO:0000256" key="8">
    <source>
        <dbReference type="ARBA" id="ARBA00023235"/>
    </source>
</evidence>
<evidence type="ECO:0000256" key="9">
    <source>
        <dbReference type="ARBA" id="ARBA00093467"/>
    </source>
</evidence>
<dbReference type="Pfam" id="PF00271">
    <property type="entry name" value="Helicase_C"/>
    <property type="match status" value="1"/>
</dbReference>
<dbReference type="PROSITE" id="PS51192">
    <property type="entry name" value="HELICASE_ATP_BIND_1"/>
    <property type="match status" value="1"/>
</dbReference>
<dbReference type="Pfam" id="PF19306">
    <property type="entry name" value="WHD_Lhr"/>
    <property type="match status" value="1"/>
</dbReference>
<dbReference type="InterPro" id="IPR011545">
    <property type="entry name" value="DEAD/DEAH_box_helicase_dom"/>
</dbReference>
<dbReference type="GO" id="GO:0140097">
    <property type="term" value="F:catalytic activity, acting on DNA"/>
    <property type="evidence" value="ECO:0007669"/>
    <property type="project" value="UniProtKB-ARBA"/>
</dbReference>
<evidence type="ECO:0000313" key="13">
    <source>
        <dbReference type="Proteomes" id="UP000509448"/>
    </source>
</evidence>
<dbReference type="InterPro" id="IPR001650">
    <property type="entry name" value="Helicase_C-like"/>
</dbReference>
<dbReference type="GeneID" id="55585089"/>
<protein>
    <submittedName>
        <fullName evidence="12">Uncharacterized ATP-dependent helicase</fullName>
    </submittedName>
</protein>
<dbReference type="InterPro" id="IPR045628">
    <property type="entry name" value="Lhr_WH_dom"/>
</dbReference>
<dbReference type="RefSeq" id="WP_174448877.1">
    <property type="nucleotide sequence ID" value="NZ_AP018732.1"/>
</dbReference>
<evidence type="ECO:0000259" key="10">
    <source>
        <dbReference type="PROSITE" id="PS51192"/>
    </source>
</evidence>
<keyword evidence="13" id="KW-1185">Reference proteome</keyword>
<keyword evidence="6" id="KW-0238">DNA-binding</keyword>
<keyword evidence="3" id="KW-0378">Hydrolase</keyword>
<evidence type="ECO:0000256" key="7">
    <source>
        <dbReference type="ARBA" id="ARBA00023204"/>
    </source>
</evidence>
<dbReference type="GO" id="GO:0016887">
    <property type="term" value="F:ATP hydrolysis activity"/>
    <property type="evidence" value="ECO:0007669"/>
    <property type="project" value="TreeGrafter"/>
</dbReference>
<reference evidence="12 13" key="1">
    <citation type="journal article" date="2019" name="ISME J.">
        <title>Isolation and characterization of a thermophilic sulfur- and iron-reducing thaumarchaeote from a terrestrial acidic hot spring.</title>
        <authorList>
            <person name="Kato S."/>
            <person name="Itoh T."/>
            <person name="Yuki M."/>
            <person name="Nagamori M."/>
            <person name="Ohnishi M."/>
            <person name="Uematsu K."/>
            <person name="Suzuki K."/>
            <person name="Takashina T."/>
            <person name="Ohkuma M."/>
        </authorList>
    </citation>
    <scope>NUCLEOTIDE SEQUENCE [LARGE SCALE GENOMIC DNA]</scope>
    <source>
        <strain evidence="12 13">NAS-02</strain>
    </source>
</reference>
<evidence type="ECO:0000256" key="2">
    <source>
        <dbReference type="ARBA" id="ARBA00022763"/>
    </source>
</evidence>
<name>A0A4P2VP42_9ARCH</name>
<dbReference type="InterPro" id="IPR052511">
    <property type="entry name" value="ATP-dep_Helicase"/>
</dbReference>
<evidence type="ECO:0000313" key="12">
    <source>
        <dbReference type="EMBL" id="BBE42665.1"/>
    </source>
</evidence>
<gene>
    <name evidence="12" type="ORF">NAS2_1276</name>
</gene>
<evidence type="ECO:0000259" key="11">
    <source>
        <dbReference type="PROSITE" id="PS51194"/>
    </source>
</evidence>
<sequence length="946" mass="104446">MSGAFEGLHPRIRELLLRRGMTAPTPPQADAIPVVASGSHVLLVAPTGSGKTEAALLPTLDAIIRTRPRPTSALYVTPLRALNRDLIDRISWWASQLEISVAVRHGDTPADERRRQARSPPDLLVTTPETLQVLLVADVMRKHLANVRWVIVDEIHELAEDKRGSQLAVMLERLARLAGEHQRIGLSATVGSPSKVGSFLVGPGRGCTTVESRPPKPYEIKVIFPGSTGSEESRSLGLHPAALARLRALLEEVRSSAPVLVFTNTRSESEILISRLRLIDPEFRAEVHHSSISLDRRLDAESRLKRGELDAVICTSSLELGIDVGAVNAVVQYGSPRQVTRLLQRVGRSGHSLERVSRGIVIAVDDDDALEAAVIARRALVGQLEEPTIPHGPYDVLVQQVAGLLLEDRVMKVRDLLELLRRSYPYRDLSEVELSDALDFMSGLRPPLARFSQADGAVYMPASARRLLEYHFDTLTMIPEEPKYVVSREDGEPVGVLDEEFVAGYVSIGVKFVLAGRPWVVKQVVGDRVIVEESDDPTGAIPSWVGEEIPVPQEIAQEVGALRRRISESGPRILVDEYGMSPEDAERAADHVLDQARKGFPVPSDVLLTVERWEDYSVLHVHMGLKANRTLARLLAHRISQSSGEEYVVHQDPYRVYLRGNATTAMVVDALRSLASSDLEAEVRAAFEDSWMFLRKLVQAARKMGVVGAKSALSGADVRRLRDALRDTLVNREAWRALLEEDLDVRSVGWLLRAVSDGSVRLVDLGDLEEPTPMARVGLERAMVRGEVVDRARLRRLVLSSARARLSAPVTLACMDCLDYAERTRLAGAAGEDLTCPVCGSRRVAVLEADEDEVRAMLNALLERGRPPKDLEQLHRRALQTAALVEKYGYPGAVASLFRISRAAAERILSRWTAGAELDIDDLLMALAEEERGRVVREMAFRPRRT</sequence>
<keyword evidence="1" id="KW-0547">Nucleotide-binding</keyword>
<keyword evidence="5" id="KW-0067">ATP-binding</keyword>
<dbReference type="Pfam" id="PF00270">
    <property type="entry name" value="DEAD"/>
    <property type="match status" value="1"/>
</dbReference>
<dbReference type="Proteomes" id="UP000509448">
    <property type="component" value="Chromosome"/>
</dbReference>
<feature type="domain" description="Helicase C-terminal" evidence="11">
    <location>
        <begin position="245"/>
        <end position="405"/>
    </location>
</feature>
<keyword evidence="7" id="KW-0234">DNA repair</keyword>
<dbReference type="InterPro" id="IPR014001">
    <property type="entry name" value="Helicase_ATP-bd"/>
</dbReference>
<dbReference type="GO" id="GO:0005524">
    <property type="term" value="F:ATP binding"/>
    <property type="evidence" value="ECO:0007669"/>
    <property type="project" value="UniProtKB-KW"/>
</dbReference>
<dbReference type="AlphaFoldDB" id="A0A4P2VP42"/>
<feature type="domain" description="Helicase ATP-binding" evidence="10">
    <location>
        <begin position="32"/>
        <end position="208"/>
    </location>
</feature>
<evidence type="ECO:0000256" key="1">
    <source>
        <dbReference type="ARBA" id="ARBA00022741"/>
    </source>
</evidence>
<organism evidence="12 13">
    <name type="scientific">Conexivisphaera calida</name>
    <dbReference type="NCBI Taxonomy" id="1874277"/>
    <lineage>
        <taxon>Archaea</taxon>
        <taxon>Nitrososphaerota</taxon>
        <taxon>Conexivisphaeria</taxon>
        <taxon>Conexivisphaerales</taxon>
        <taxon>Conexivisphaeraceae</taxon>
        <taxon>Conexivisphaera</taxon>
    </lineage>
</organism>
<comment type="similarity">
    <text evidence="9">Belongs to the Lhr helicase family. Lhr-Core subfamily.</text>
</comment>
<keyword evidence="4 12" id="KW-0347">Helicase</keyword>
<dbReference type="GO" id="GO:0003677">
    <property type="term" value="F:DNA binding"/>
    <property type="evidence" value="ECO:0007669"/>
    <property type="project" value="UniProtKB-KW"/>
</dbReference>
<evidence type="ECO:0000256" key="3">
    <source>
        <dbReference type="ARBA" id="ARBA00022801"/>
    </source>
</evidence>
<dbReference type="Gene3D" id="3.40.50.300">
    <property type="entry name" value="P-loop containing nucleotide triphosphate hydrolases"/>
    <property type="match status" value="2"/>
</dbReference>
<proteinExistence type="inferred from homology"/>
<dbReference type="InterPro" id="IPR013701">
    <property type="entry name" value="Lhr-like_DEAD/DEAH_assoc"/>
</dbReference>
<dbReference type="PANTHER" id="PTHR47962">
    <property type="entry name" value="ATP-DEPENDENT HELICASE LHR-RELATED-RELATED"/>
    <property type="match status" value="1"/>
</dbReference>
<accession>A0A4P2VP42</accession>
<dbReference type="EMBL" id="AP018732">
    <property type="protein sequence ID" value="BBE42665.1"/>
    <property type="molecule type" value="Genomic_DNA"/>
</dbReference>
<evidence type="ECO:0000256" key="4">
    <source>
        <dbReference type="ARBA" id="ARBA00022806"/>
    </source>
</evidence>
<evidence type="ECO:0000256" key="5">
    <source>
        <dbReference type="ARBA" id="ARBA00022840"/>
    </source>
</evidence>
<dbReference type="SUPFAM" id="SSF52540">
    <property type="entry name" value="P-loop containing nucleoside triphosphate hydrolases"/>
    <property type="match status" value="2"/>
</dbReference>
<dbReference type="Pfam" id="PF08494">
    <property type="entry name" value="DEAD_assoc"/>
    <property type="match status" value="1"/>
</dbReference>
<evidence type="ECO:0000256" key="6">
    <source>
        <dbReference type="ARBA" id="ARBA00023125"/>
    </source>
</evidence>
<dbReference type="InterPro" id="IPR017170">
    <property type="entry name" value="Lhr-like"/>
</dbReference>
<dbReference type="SMART" id="SM00487">
    <property type="entry name" value="DEXDc"/>
    <property type="match status" value="1"/>
</dbReference>
<dbReference type="SMART" id="SM00490">
    <property type="entry name" value="HELICc"/>
    <property type="match status" value="1"/>
</dbReference>